<dbReference type="EnsemblPlants" id="Ma04_t31080.1">
    <property type="protein sequence ID" value="Ma04_p31080.1"/>
    <property type="gene ID" value="Ma04_g31080"/>
</dbReference>
<reference evidence="3" key="1">
    <citation type="submission" date="2021-03" db="EMBL/GenBank/DDBJ databases">
        <authorList>
            <consortium name="Genoscope - CEA"/>
            <person name="William W."/>
        </authorList>
    </citation>
    <scope>NUCLEOTIDE SEQUENCE</scope>
    <source>
        <strain evidence="3">Doubled-haploid Pahang</strain>
    </source>
</reference>
<evidence type="ECO:0000259" key="2">
    <source>
        <dbReference type="Pfam" id="PF25349"/>
    </source>
</evidence>
<sequence length="305" mass="33570">MTRSEGFLMNHSEPAVVTRNQWEVEFSRFFNLPRWASGAPAGLRALPKGKIRSTGTWITSSSPALLILHKPTGASAFVLSVNVQEYALEEHFVSSLLFSWPQVSCVSQCPVRGSRVVFMSYMDVSSQIQKFAVRFPTCSDVEAFLAFVKECSRGMPESDFARETSSQSEIISSNGLQYSSGEPTTACGLEVPALSYSREQPELLHSSCTHSICPGFPPSFTELLTNCSNGTQKEQTNPIAEPDVPSPDEEHPVDPLLQDASKQVDSMSGADIKRKIVEYMSDATFHEMLFKLEKVIDELGGDLAL</sequence>
<dbReference type="AlphaFoldDB" id="A0A804IVY5"/>
<name>A0A804IVY5_MUSAM</name>
<proteinExistence type="predicted"/>
<dbReference type="Gramene" id="Ma04_t31080.1">
    <property type="protein sequence ID" value="Ma04_p31080.1"/>
    <property type="gene ID" value="Ma04_g31080"/>
</dbReference>
<gene>
    <name evidence="3" type="ORF">GSMUA_137100.1</name>
</gene>
<accession>A0A804IVY5</accession>
<organism evidence="4 5">
    <name type="scientific">Musa acuminata subsp. malaccensis</name>
    <name type="common">Wild banana</name>
    <name type="synonym">Musa malaccensis</name>
    <dbReference type="NCBI Taxonomy" id="214687"/>
    <lineage>
        <taxon>Eukaryota</taxon>
        <taxon>Viridiplantae</taxon>
        <taxon>Streptophyta</taxon>
        <taxon>Embryophyta</taxon>
        <taxon>Tracheophyta</taxon>
        <taxon>Spermatophyta</taxon>
        <taxon>Magnoliopsida</taxon>
        <taxon>Liliopsida</taxon>
        <taxon>Zingiberales</taxon>
        <taxon>Musaceae</taxon>
        <taxon>Musa</taxon>
    </lineage>
</organism>
<dbReference type="Proteomes" id="UP000012960">
    <property type="component" value="Unplaced"/>
</dbReference>
<dbReference type="InParanoid" id="A0A804IVY5"/>
<feature type="region of interest" description="Disordered" evidence="1">
    <location>
        <begin position="230"/>
        <end position="253"/>
    </location>
</feature>
<keyword evidence="5" id="KW-1185">Reference proteome</keyword>
<dbReference type="OMA" id="NFQSNFA"/>
<evidence type="ECO:0000313" key="4">
    <source>
        <dbReference type="EnsemblPlants" id="Ma04_p31080.1"/>
    </source>
</evidence>
<protein>
    <submittedName>
        <fullName evidence="3">(wild Malaysian banana) hypothetical protein</fullName>
    </submittedName>
</protein>
<dbReference type="InterPro" id="IPR057619">
    <property type="entry name" value="PH_PHS1"/>
</dbReference>
<evidence type="ECO:0000313" key="3">
    <source>
        <dbReference type="EMBL" id="CAG1843915.1"/>
    </source>
</evidence>
<feature type="domain" description="Poor homologous synapsis 1 PH" evidence="2">
    <location>
        <begin position="20"/>
        <end position="156"/>
    </location>
</feature>
<evidence type="ECO:0000256" key="1">
    <source>
        <dbReference type="SAM" id="MobiDB-lite"/>
    </source>
</evidence>
<evidence type="ECO:0000313" key="5">
    <source>
        <dbReference type="Proteomes" id="UP000012960"/>
    </source>
</evidence>
<dbReference type="Pfam" id="PF25349">
    <property type="entry name" value="PH_PHS1"/>
    <property type="match status" value="1"/>
</dbReference>
<reference evidence="4" key="2">
    <citation type="submission" date="2021-05" db="UniProtKB">
        <authorList>
            <consortium name="EnsemblPlants"/>
        </authorList>
    </citation>
    <scope>IDENTIFICATION</scope>
    <source>
        <strain evidence="4">subsp. malaccensis</strain>
    </source>
</reference>
<dbReference type="EMBL" id="HG996469">
    <property type="protein sequence ID" value="CAG1843915.1"/>
    <property type="molecule type" value="Genomic_DNA"/>
</dbReference>